<protein>
    <recommendedName>
        <fullName evidence="8">Prolactin</fullName>
    </recommendedName>
</protein>
<reference evidence="12" key="3">
    <citation type="submission" date="2025-09" db="UniProtKB">
        <authorList>
            <consortium name="Ensembl"/>
        </authorList>
    </citation>
    <scope>IDENTIFICATION</scope>
    <source>
        <strain evidence="12">2N</strain>
    </source>
</reference>
<evidence type="ECO:0000256" key="11">
    <source>
        <dbReference type="RuleBase" id="RU003618"/>
    </source>
</evidence>
<name>H0VHM6_CAVPO</name>
<dbReference type="GO" id="GO:0031667">
    <property type="term" value="P:response to nutrient levels"/>
    <property type="evidence" value="ECO:0007669"/>
    <property type="project" value="TreeGrafter"/>
</dbReference>
<dbReference type="GO" id="GO:0008284">
    <property type="term" value="P:positive regulation of cell population proliferation"/>
    <property type="evidence" value="ECO:0007669"/>
    <property type="project" value="TreeGrafter"/>
</dbReference>
<keyword evidence="13" id="KW-1185">Reference proteome</keyword>
<evidence type="ECO:0000256" key="6">
    <source>
        <dbReference type="ARBA" id="ARBA00037239"/>
    </source>
</evidence>
<dbReference type="GeneTree" id="ENSGT00950000182818"/>
<dbReference type="InterPro" id="IPR009079">
    <property type="entry name" value="4_helix_cytokine-like_core"/>
</dbReference>
<dbReference type="GO" id="GO:1903489">
    <property type="term" value="P:positive regulation of lactation"/>
    <property type="evidence" value="ECO:0007669"/>
    <property type="project" value="TreeGrafter"/>
</dbReference>
<dbReference type="HOGENOM" id="CLU_088274_0_1_1"/>
<dbReference type="AlphaFoldDB" id="H0VHM6"/>
<accession>H0VHM6</accession>
<evidence type="ECO:0000256" key="4">
    <source>
        <dbReference type="ARBA" id="ARBA00022702"/>
    </source>
</evidence>
<dbReference type="Bgee" id="ENSCPOG00000010767">
    <property type="expression patterns" value="Expressed in heart left ventricle"/>
</dbReference>
<keyword evidence="10" id="KW-0862">Zinc</keyword>
<dbReference type="GO" id="GO:0007565">
    <property type="term" value="P:female pregnancy"/>
    <property type="evidence" value="ECO:0007669"/>
    <property type="project" value="TreeGrafter"/>
</dbReference>
<evidence type="ECO:0000313" key="13">
    <source>
        <dbReference type="Proteomes" id="UP000005447"/>
    </source>
</evidence>
<dbReference type="Pfam" id="PF00103">
    <property type="entry name" value="Hormone_1"/>
    <property type="match status" value="1"/>
</dbReference>
<keyword evidence="3" id="KW-0964">Secreted</keyword>
<evidence type="ECO:0000256" key="7">
    <source>
        <dbReference type="ARBA" id="ARBA00038619"/>
    </source>
</evidence>
<dbReference type="GO" id="GO:0046872">
    <property type="term" value="F:metal ion binding"/>
    <property type="evidence" value="ECO:0007669"/>
    <property type="project" value="UniProtKB-KW"/>
</dbReference>
<evidence type="ECO:0000256" key="3">
    <source>
        <dbReference type="ARBA" id="ARBA00022525"/>
    </source>
</evidence>
<dbReference type="GO" id="GO:0046427">
    <property type="term" value="P:positive regulation of receptor signaling pathway via JAK-STAT"/>
    <property type="evidence" value="ECO:0007669"/>
    <property type="project" value="TreeGrafter"/>
</dbReference>
<dbReference type="PRINTS" id="PR00836">
    <property type="entry name" value="SOMATOTROPIN"/>
</dbReference>
<dbReference type="SUPFAM" id="SSF47266">
    <property type="entry name" value="4-helical cytokines"/>
    <property type="match status" value="1"/>
</dbReference>
<reference evidence="12" key="2">
    <citation type="submission" date="2025-08" db="UniProtKB">
        <authorList>
            <consortium name="Ensembl"/>
        </authorList>
    </citation>
    <scope>IDENTIFICATION</scope>
    <source>
        <strain evidence="12">2N</strain>
    </source>
</reference>
<dbReference type="InParanoid" id="H0VHM6"/>
<comment type="subunit">
    <text evidence="7">Interacts with PRLR.</text>
</comment>
<dbReference type="eggNOG" id="ENOG502QYU3">
    <property type="taxonomic scope" value="Eukaryota"/>
</dbReference>
<keyword evidence="9" id="KW-0421">Lactation</keyword>
<gene>
    <name evidence="12" type="primary">LOC100715943</name>
</gene>
<comment type="function">
    <text evidence="6">Prolactin acts primarily on the mammary gland by promoting lactation.</text>
</comment>
<evidence type="ECO:0000256" key="8">
    <source>
        <dbReference type="ARBA" id="ARBA00041065"/>
    </source>
</evidence>
<evidence type="ECO:0000256" key="2">
    <source>
        <dbReference type="ARBA" id="ARBA00008474"/>
    </source>
</evidence>
<dbReference type="GO" id="GO:0005148">
    <property type="term" value="F:prolactin receptor binding"/>
    <property type="evidence" value="ECO:0007669"/>
    <property type="project" value="TreeGrafter"/>
</dbReference>
<keyword evidence="4 11" id="KW-0372">Hormone</keyword>
<dbReference type="EMBL" id="AAKN02051701">
    <property type="status" value="NOT_ANNOTATED_CDS"/>
    <property type="molecule type" value="Genomic_DNA"/>
</dbReference>
<dbReference type="InterPro" id="IPR001400">
    <property type="entry name" value="Somatotropin/Prolactin"/>
</dbReference>
<dbReference type="VEuPathDB" id="HostDB:ENSCPOG00000010767"/>
<evidence type="ECO:0000313" key="12">
    <source>
        <dbReference type="Ensembl" id="ENSCPOP00000009666.3"/>
    </source>
</evidence>
<evidence type="ECO:0000256" key="5">
    <source>
        <dbReference type="ARBA" id="ARBA00023157"/>
    </source>
</evidence>
<comment type="similarity">
    <text evidence="2 11">Belongs to the somatotropin/prolactin family.</text>
</comment>
<dbReference type="Gene3D" id="1.20.1250.10">
    <property type="match status" value="1"/>
</dbReference>
<keyword evidence="10" id="KW-0479">Metal-binding</keyword>
<reference evidence="13" key="1">
    <citation type="journal article" date="2011" name="Nature">
        <title>A high-resolution map of human evolutionary constraint using 29 mammals.</title>
        <authorList>
            <person name="Lindblad-Toh K."/>
            <person name="Garber M."/>
            <person name="Zuk O."/>
            <person name="Lin M.F."/>
            <person name="Parker B.J."/>
            <person name="Washietl S."/>
            <person name="Kheradpour P."/>
            <person name="Ernst J."/>
            <person name="Jordan G."/>
            <person name="Mauceli E."/>
            <person name="Ward L.D."/>
            <person name="Lowe C.B."/>
            <person name="Holloway A.K."/>
            <person name="Clamp M."/>
            <person name="Gnerre S."/>
            <person name="Alfoldi J."/>
            <person name="Beal K."/>
            <person name="Chang J."/>
            <person name="Clawson H."/>
            <person name="Cuff J."/>
            <person name="Di Palma F."/>
            <person name="Fitzgerald S."/>
            <person name="Flicek P."/>
            <person name="Guttman M."/>
            <person name="Hubisz M.J."/>
            <person name="Jaffe D.B."/>
            <person name="Jungreis I."/>
            <person name="Kent W.J."/>
            <person name="Kostka D."/>
            <person name="Lara M."/>
            <person name="Martins A.L."/>
            <person name="Massingham T."/>
            <person name="Moltke I."/>
            <person name="Raney B.J."/>
            <person name="Rasmussen M.D."/>
            <person name="Robinson J."/>
            <person name="Stark A."/>
            <person name="Vilella A.J."/>
            <person name="Wen J."/>
            <person name="Xie X."/>
            <person name="Zody M.C."/>
            <person name="Baldwin J."/>
            <person name="Bloom T."/>
            <person name="Chin C.W."/>
            <person name="Heiman D."/>
            <person name="Nicol R."/>
            <person name="Nusbaum C."/>
            <person name="Young S."/>
            <person name="Wilkinson J."/>
            <person name="Worley K.C."/>
            <person name="Kovar C.L."/>
            <person name="Muzny D.M."/>
            <person name="Gibbs R.A."/>
            <person name="Cree A."/>
            <person name="Dihn H.H."/>
            <person name="Fowler G."/>
            <person name="Jhangiani S."/>
            <person name="Joshi V."/>
            <person name="Lee S."/>
            <person name="Lewis L.R."/>
            <person name="Nazareth L.V."/>
            <person name="Okwuonu G."/>
            <person name="Santibanez J."/>
            <person name="Warren W.C."/>
            <person name="Mardis E.R."/>
            <person name="Weinstock G.M."/>
            <person name="Wilson R.K."/>
            <person name="Delehaunty K."/>
            <person name="Dooling D."/>
            <person name="Fronik C."/>
            <person name="Fulton L."/>
            <person name="Fulton B."/>
            <person name="Graves T."/>
            <person name="Minx P."/>
            <person name="Sodergren E."/>
            <person name="Birney E."/>
            <person name="Margulies E.H."/>
            <person name="Herrero J."/>
            <person name="Green E.D."/>
            <person name="Haussler D."/>
            <person name="Siepel A."/>
            <person name="Goldman N."/>
            <person name="Pollard K.S."/>
            <person name="Pedersen J.S."/>
            <person name="Lander E.S."/>
            <person name="Kellis M."/>
        </authorList>
    </citation>
    <scope>NUCLEOTIDE SEQUENCE [LARGE SCALE GENOMIC DNA]</scope>
    <source>
        <strain evidence="13">2N</strain>
    </source>
</reference>
<dbReference type="GO" id="GO:0005615">
    <property type="term" value="C:extracellular space"/>
    <property type="evidence" value="ECO:0007669"/>
    <property type="project" value="TreeGrafter"/>
</dbReference>
<evidence type="ECO:0000256" key="9">
    <source>
        <dbReference type="ARBA" id="ARBA00043262"/>
    </source>
</evidence>
<dbReference type="InterPro" id="IPR018116">
    <property type="entry name" value="Somatotropin_CS"/>
</dbReference>
<keyword evidence="5" id="KW-1015">Disulfide bond</keyword>
<sequence length="210" mass="25140">MSSLLLWKNVTSQSNYNKSTDYHIPMPTLLNHANILSNNIYILSSELYKEFITLYSMDRDLYFKYMKSCPTASITTPLNKRQTLKMKEQDLIHLVIHLMLSWEDPMSHLKAQAVRLPKISLNFMQKAELIQQKIQQLLEWLKMIARQVDFQFKDYGERALWTELPFLLSTDEKVFRITFYNLCCCLRRDTFKVDTFLRVLNYRITQYRQS</sequence>
<dbReference type="STRING" id="10141.ENSCPOP00000009666"/>
<organism evidence="12 13">
    <name type="scientific">Cavia porcellus</name>
    <name type="common">Guinea pig</name>
    <dbReference type="NCBI Taxonomy" id="10141"/>
    <lineage>
        <taxon>Eukaryota</taxon>
        <taxon>Metazoa</taxon>
        <taxon>Chordata</taxon>
        <taxon>Craniata</taxon>
        <taxon>Vertebrata</taxon>
        <taxon>Euteleostomi</taxon>
        <taxon>Mammalia</taxon>
        <taxon>Eutheria</taxon>
        <taxon>Euarchontoglires</taxon>
        <taxon>Glires</taxon>
        <taxon>Rodentia</taxon>
        <taxon>Hystricomorpha</taxon>
        <taxon>Caviidae</taxon>
        <taxon>Cavia</taxon>
    </lineage>
</organism>
<comment type="subcellular location">
    <subcellularLocation>
        <location evidence="1 11">Secreted</location>
    </subcellularLocation>
</comment>
<dbReference type="GO" id="GO:0007595">
    <property type="term" value="P:lactation"/>
    <property type="evidence" value="ECO:0007669"/>
    <property type="project" value="UniProtKB-KW"/>
</dbReference>
<evidence type="ECO:0000256" key="1">
    <source>
        <dbReference type="ARBA" id="ARBA00004613"/>
    </source>
</evidence>
<dbReference type="OMA" id="SHMEDAP"/>
<evidence type="ECO:0000256" key="10">
    <source>
        <dbReference type="PIRSR" id="PIRSR601400-1"/>
    </source>
</evidence>
<dbReference type="Proteomes" id="UP000005447">
    <property type="component" value="Unassembled WGS sequence"/>
</dbReference>
<dbReference type="Ensembl" id="ENSCPOT00000010865.3">
    <property type="protein sequence ID" value="ENSCPOP00000009666.3"/>
    <property type="gene ID" value="ENSCPOG00000010767.4"/>
</dbReference>
<feature type="binding site" evidence="10">
    <location>
        <position position="194"/>
    </location>
    <ligand>
        <name>Zn(2+)</name>
        <dbReference type="ChEBI" id="CHEBI:29105"/>
    </ligand>
</feature>
<dbReference type="GO" id="GO:0005179">
    <property type="term" value="F:hormone activity"/>
    <property type="evidence" value="ECO:0007669"/>
    <property type="project" value="UniProtKB-KW"/>
</dbReference>
<dbReference type="PANTHER" id="PTHR11417:SF5">
    <property type="entry name" value="PROLACTIN"/>
    <property type="match status" value="1"/>
</dbReference>
<dbReference type="PROSITE" id="PS00266">
    <property type="entry name" value="SOMATOTROPIN_1"/>
    <property type="match status" value="1"/>
</dbReference>
<proteinExistence type="inferred from homology"/>
<dbReference type="PANTHER" id="PTHR11417">
    <property type="entry name" value="SOMATOTROPIN,PROLACTIN"/>
    <property type="match status" value="1"/>
</dbReference>